<dbReference type="EC" id="3.1.4.-" evidence="7"/>
<dbReference type="AlphaFoldDB" id="A0A4V2PDT6"/>
<dbReference type="HAMAP" id="MF_00277">
    <property type="entry name" value="PII_uridylyl_transf"/>
    <property type="match status" value="1"/>
</dbReference>
<dbReference type="PROSITE" id="PS51831">
    <property type="entry name" value="HD"/>
    <property type="match status" value="1"/>
</dbReference>
<dbReference type="GO" id="GO:0008081">
    <property type="term" value="F:phosphoric diester hydrolase activity"/>
    <property type="evidence" value="ECO:0007669"/>
    <property type="project" value="UniProtKB-UniRule"/>
</dbReference>
<dbReference type="InterPro" id="IPR006674">
    <property type="entry name" value="HD_domain"/>
</dbReference>
<keyword evidence="5 7" id="KW-0460">Magnesium</keyword>
<dbReference type="PROSITE" id="PS51671">
    <property type="entry name" value="ACT"/>
    <property type="match status" value="2"/>
</dbReference>
<evidence type="ECO:0000256" key="1">
    <source>
        <dbReference type="ARBA" id="ARBA00022679"/>
    </source>
</evidence>
<evidence type="ECO:0000256" key="3">
    <source>
        <dbReference type="ARBA" id="ARBA00022737"/>
    </source>
</evidence>
<dbReference type="PANTHER" id="PTHR47320:SF1">
    <property type="entry name" value="BIFUNCTIONAL URIDYLYLTRANSFERASE_URIDYLYL-REMOVING ENZYME"/>
    <property type="match status" value="1"/>
</dbReference>
<protein>
    <recommendedName>
        <fullName evidence="7">Bifunctional uridylyltransferase/uridylyl-removing enzyme</fullName>
        <shortName evidence="7">UTase/UR</shortName>
    </recommendedName>
    <alternativeName>
        <fullName evidence="7">Bifunctional [protein-PII] modification enzyme</fullName>
    </alternativeName>
    <alternativeName>
        <fullName evidence="7">Bifunctional nitrogen sensor protein</fullName>
    </alternativeName>
    <domain>
        <recommendedName>
            <fullName evidence="7">[Protein-PII] uridylyltransferase</fullName>
            <shortName evidence="7">PII uridylyltransferase</shortName>
            <shortName evidence="7">UTase</shortName>
            <ecNumber evidence="7">2.7.7.59</ecNumber>
        </recommendedName>
    </domain>
    <domain>
        <recommendedName>
            <fullName evidence="7">[Protein-PII]-UMP uridylyl-removing enzyme</fullName>
            <shortName evidence="7">UR</shortName>
            <ecNumber evidence="7">3.1.4.-</ecNumber>
        </recommendedName>
    </domain>
</protein>
<dbReference type="SUPFAM" id="SSF81301">
    <property type="entry name" value="Nucleotidyltransferase"/>
    <property type="match status" value="1"/>
</dbReference>
<keyword evidence="4 7" id="KW-0378">Hydrolase</keyword>
<evidence type="ECO:0000313" key="11">
    <source>
        <dbReference type="Proteomes" id="UP000295777"/>
    </source>
</evidence>
<keyword evidence="6 7" id="KW-0511">Multifunctional enzyme</keyword>
<accession>A0A4V2PDT6</accession>
<comment type="catalytic activity">
    <reaction evidence="7">
        <text>[protein-PII]-L-tyrosine + UTP = [protein-PII]-uridylyl-L-tyrosine + diphosphate</text>
        <dbReference type="Rhea" id="RHEA:13673"/>
        <dbReference type="Rhea" id="RHEA-COMP:12147"/>
        <dbReference type="Rhea" id="RHEA-COMP:12148"/>
        <dbReference type="ChEBI" id="CHEBI:33019"/>
        <dbReference type="ChEBI" id="CHEBI:46398"/>
        <dbReference type="ChEBI" id="CHEBI:46858"/>
        <dbReference type="ChEBI" id="CHEBI:90602"/>
        <dbReference type="EC" id="2.7.7.59"/>
    </reaction>
</comment>
<dbReference type="CDD" id="cd04899">
    <property type="entry name" value="ACT_ACR-UUR-like_2"/>
    <property type="match status" value="1"/>
</dbReference>
<dbReference type="EC" id="2.7.7.59" evidence="7"/>
<evidence type="ECO:0000313" key="10">
    <source>
        <dbReference type="EMBL" id="TCK06496.1"/>
    </source>
</evidence>
<feature type="domain" description="ACT" evidence="8">
    <location>
        <begin position="812"/>
        <end position="882"/>
    </location>
</feature>
<evidence type="ECO:0000256" key="2">
    <source>
        <dbReference type="ARBA" id="ARBA00022695"/>
    </source>
</evidence>
<dbReference type="Proteomes" id="UP000295777">
    <property type="component" value="Unassembled WGS sequence"/>
</dbReference>
<comment type="domain">
    <text evidence="7">Has four distinct domains: an N-terminal nucleotidyltransferase (NT) domain responsible for UTase activity, a central HD domain that encodes UR activity, and two C-terminal ACT domains that seem to have a role in glutamine sensing.</text>
</comment>
<evidence type="ECO:0000256" key="4">
    <source>
        <dbReference type="ARBA" id="ARBA00022801"/>
    </source>
</evidence>
<organism evidence="10 11">
    <name type="scientific">Phorcysia thermohydrogeniphila</name>
    <dbReference type="NCBI Taxonomy" id="936138"/>
    <lineage>
        <taxon>Bacteria</taxon>
        <taxon>Pseudomonadati</taxon>
        <taxon>Aquificota</taxon>
        <taxon>Aquificia</taxon>
        <taxon>Desulfurobacteriales</taxon>
        <taxon>Desulfurobacteriaceae</taxon>
        <taxon>Phorcysia</taxon>
    </lineage>
</organism>
<dbReference type="PANTHER" id="PTHR47320">
    <property type="entry name" value="BIFUNCTIONAL URIDYLYLTRANSFERASE/URIDYLYL-REMOVING ENZYME"/>
    <property type="match status" value="1"/>
</dbReference>
<keyword evidence="11" id="KW-1185">Reference proteome</keyword>
<dbReference type="InterPro" id="IPR002912">
    <property type="entry name" value="ACT_dom"/>
</dbReference>
<dbReference type="InterPro" id="IPR003607">
    <property type="entry name" value="HD/PDEase_dom"/>
</dbReference>
<reference evidence="10 11" key="1">
    <citation type="submission" date="2019-03" db="EMBL/GenBank/DDBJ databases">
        <title>Genomic Encyclopedia of Archaeal and Bacterial Type Strains, Phase II (KMG-II): from individual species to whole genera.</title>
        <authorList>
            <person name="Goeker M."/>
        </authorList>
    </citation>
    <scope>NUCLEOTIDE SEQUENCE [LARGE SCALE GENOMIC DNA]</scope>
    <source>
        <strain evidence="10 11">DSM 24425</strain>
    </source>
</reference>
<sequence length="882" mass="102250">MGACGANKLKDLESLKEKFFRERERVKELHFNKETGFAVADALKKSLDSLIKPAFEHFFGEWDIPVTCYALGGYGRGELNFHSDIDLNLIYQGKLTEAHLEDIEAFYYFLLSLKLDLGFSPRSVDEALELSQKDLSIFTNILQRRFLSGSRELDRLFSEKFSEFLEKNRKSLVLEIVVARSDRYRKFYGTVYYQEPNVKESKGGLRDLHEAFWVSKIVYGIENYSGFLDRKILDRKNFRDVISAYDFLLRVRNHLHITSGRKSDILSFEMQRVVAEYFGFPQTRRGVEQFMKNYFNAATDLSVITKEVIKGALEELEREETKVFIPAVLSENKLIDGVFYVEGNVLFVSEEKEGDVLKDPTLVLKGFRLVQERGLELSAGTFSLFKLSAETNKEKFRKKEVLSLFREILTARKRLSYTLEIMHDTKVLGALIPDFERLRGHFQYDTYHKFTTDIHSILTVRELEKIEEKGTNAASVKEKQDFYQILQDLETPHVLFVGALFHDIGKGKPGRHEIVGAGLTRKYLSEMGFSKEEIEEVAWLVKNHLRMFHLAFRRDISDPELVEQFKNECGTEERLKKLFLLTYADIKAVGPGAWDNWKSTLLWTLYRSTLALFTEKKSAEELIAEKLKRRKGKVKELLKGKIKPESIERFFENADRDYLITYPSDEIANHLLLMKKIRKEGKEYAIYSESYPDIGFTKLTIVTKYRRGLFNEIAGILSYLGINIKGANINRAIEDDCECMVYTIHVSTVAGEALPCERIEKFEELLSKLYSGEFSSKDLPPDLMKPKSFRRNVPLPENKVKIDNKTSERYTIVEVSTYDRLGVLYAITKVLIDMGTRLRRAIITTEGNRVIDSFYITDMEYRKITDEDFLRELSGKILEVVR</sequence>
<dbReference type="SUPFAM" id="SSF55021">
    <property type="entry name" value="ACT-like"/>
    <property type="match status" value="2"/>
</dbReference>
<dbReference type="Pfam" id="PF01966">
    <property type="entry name" value="HD"/>
    <property type="match status" value="1"/>
</dbReference>
<dbReference type="InterPro" id="IPR010043">
    <property type="entry name" value="UTase/UR"/>
</dbReference>
<dbReference type="CDD" id="cd00077">
    <property type="entry name" value="HDc"/>
    <property type="match status" value="1"/>
</dbReference>
<comment type="similarity">
    <text evidence="7">Belongs to the GlnD family.</text>
</comment>
<evidence type="ECO:0000259" key="9">
    <source>
        <dbReference type="PROSITE" id="PS51831"/>
    </source>
</evidence>
<evidence type="ECO:0000256" key="7">
    <source>
        <dbReference type="HAMAP-Rule" id="MF_00277"/>
    </source>
</evidence>
<dbReference type="PIRSF" id="PIRSF006288">
    <property type="entry name" value="PII_uridyltransf"/>
    <property type="match status" value="1"/>
</dbReference>
<feature type="region of interest" description="Uridylyltransferase" evidence="7">
    <location>
        <begin position="1"/>
        <end position="334"/>
    </location>
</feature>
<feature type="domain" description="HD" evidence="9">
    <location>
        <begin position="452"/>
        <end position="571"/>
    </location>
</feature>
<proteinExistence type="inferred from homology"/>
<name>A0A4V2PDT6_9BACT</name>
<dbReference type="Pfam" id="PF24931">
    <property type="entry name" value="ACT_ACR9_3rd"/>
    <property type="match status" value="1"/>
</dbReference>
<dbReference type="NCBIfam" id="TIGR01693">
    <property type="entry name" value="UTase_glnD"/>
    <property type="match status" value="1"/>
</dbReference>
<dbReference type="GO" id="GO:0006808">
    <property type="term" value="P:regulation of nitrogen utilization"/>
    <property type="evidence" value="ECO:0007669"/>
    <property type="project" value="UniProtKB-UniRule"/>
</dbReference>
<dbReference type="Pfam" id="PF08335">
    <property type="entry name" value="GlnD_UR_UTase"/>
    <property type="match status" value="1"/>
</dbReference>
<evidence type="ECO:0000259" key="8">
    <source>
        <dbReference type="PROSITE" id="PS51671"/>
    </source>
</evidence>
<comment type="caution">
    <text evidence="7">Lacks conserved residue(s) required for the propagation of feature annotation.</text>
</comment>
<feature type="domain" description="ACT" evidence="8">
    <location>
        <begin position="698"/>
        <end position="784"/>
    </location>
</feature>
<gene>
    <name evidence="7" type="primary">glnD</name>
    <name evidence="10" type="ORF">CLV27_0297</name>
</gene>
<dbReference type="Gene3D" id="1.10.3090.10">
    <property type="entry name" value="cca-adding enzyme, domain 2"/>
    <property type="match status" value="1"/>
</dbReference>
<keyword evidence="1 7" id="KW-0808">Transferase</keyword>
<dbReference type="SUPFAM" id="SSF109604">
    <property type="entry name" value="HD-domain/PDEase-like"/>
    <property type="match status" value="1"/>
</dbReference>
<dbReference type="EMBL" id="SMFV01000001">
    <property type="protein sequence ID" value="TCK06496.1"/>
    <property type="molecule type" value="Genomic_DNA"/>
</dbReference>
<comment type="caution">
    <text evidence="10">The sequence shown here is derived from an EMBL/GenBank/DDBJ whole genome shotgun (WGS) entry which is preliminary data.</text>
</comment>
<comment type="cofactor">
    <cofactor evidence="7">
        <name>Mg(2+)</name>
        <dbReference type="ChEBI" id="CHEBI:18420"/>
    </cofactor>
</comment>
<dbReference type="SMART" id="SM00471">
    <property type="entry name" value="HDc"/>
    <property type="match status" value="1"/>
</dbReference>
<keyword evidence="2 7" id="KW-0548">Nucleotidyltransferase</keyword>
<comment type="function">
    <text evidence="7">Modifies, by uridylylation and deuridylylation, the PII regulatory proteins (GlnB and homologs), in response to the nitrogen status of the cell that GlnD senses through the glutamine level. Under low glutamine levels, catalyzes the conversion of the PII proteins and UTP to PII-UMP and PPi, while under higher glutamine levels, GlnD hydrolyzes PII-UMP to PII and UMP (deuridylylation). Thus, controls uridylylation state and activity of the PII proteins, and plays an important role in the regulation of nitrogen metabolism.</text>
</comment>
<evidence type="ECO:0000256" key="5">
    <source>
        <dbReference type="ARBA" id="ARBA00022842"/>
    </source>
</evidence>
<comment type="activity regulation">
    <text evidence="7">Uridylyltransferase (UTase) activity is inhibited by glutamine, while glutamine activates uridylyl-removing (UR) activity.</text>
</comment>
<evidence type="ECO:0000256" key="6">
    <source>
        <dbReference type="ARBA" id="ARBA00023268"/>
    </source>
</evidence>
<dbReference type="InterPro" id="IPR043519">
    <property type="entry name" value="NT_sf"/>
</dbReference>
<comment type="catalytic activity">
    <reaction evidence="7">
        <text>[protein-PII]-uridylyl-L-tyrosine + H2O = [protein-PII]-L-tyrosine + UMP + H(+)</text>
        <dbReference type="Rhea" id="RHEA:48600"/>
        <dbReference type="Rhea" id="RHEA-COMP:12147"/>
        <dbReference type="Rhea" id="RHEA-COMP:12148"/>
        <dbReference type="ChEBI" id="CHEBI:15377"/>
        <dbReference type="ChEBI" id="CHEBI:15378"/>
        <dbReference type="ChEBI" id="CHEBI:46858"/>
        <dbReference type="ChEBI" id="CHEBI:57865"/>
        <dbReference type="ChEBI" id="CHEBI:90602"/>
    </reaction>
</comment>
<keyword evidence="3" id="KW-0677">Repeat</keyword>
<dbReference type="GO" id="GO:0008773">
    <property type="term" value="F:[protein-PII] uridylyltransferase activity"/>
    <property type="evidence" value="ECO:0007669"/>
    <property type="project" value="UniProtKB-UniRule"/>
</dbReference>
<dbReference type="InterPro" id="IPR045865">
    <property type="entry name" value="ACT-like_dom_sf"/>
</dbReference>
<dbReference type="CDD" id="cd04873">
    <property type="entry name" value="ACT_UUR-ACR-like"/>
    <property type="match status" value="1"/>
</dbReference>
<dbReference type="InterPro" id="IPR013546">
    <property type="entry name" value="PII_UdlTrfase/GS_AdlTrfase"/>
</dbReference>
<dbReference type="SUPFAM" id="SSF81593">
    <property type="entry name" value="Nucleotidyltransferase substrate binding subunit/domain"/>
    <property type="match status" value="1"/>
</dbReference>